<comment type="caution">
    <text evidence="4">The sequence shown here is derived from an EMBL/GenBank/DDBJ whole genome shotgun (WGS) entry which is preliminary data.</text>
</comment>
<dbReference type="PANTHER" id="PTHR43156">
    <property type="entry name" value="STAGE II SPORULATION PROTEIN E-RELATED"/>
    <property type="match status" value="1"/>
</dbReference>
<dbReference type="RefSeq" id="WP_176231549.1">
    <property type="nucleotide sequence ID" value="NZ_BLSC01000070.1"/>
</dbReference>
<dbReference type="AlphaFoldDB" id="A0A6V8QAP6"/>
<dbReference type="EMBL" id="BLSD01000009">
    <property type="protein sequence ID" value="GFP38603.1"/>
    <property type="molecule type" value="Genomic_DNA"/>
</dbReference>
<evidence type="ECO:0000256" key="1">
    <source>
        <dbReference type="ARBA" id="ARBA00022801"/>
    </source>
</evidence>
<dbReference type="InterPro" id="IPR052016">
    <property type="entry name" value="Bact_Sigma-Reg"/>
</dbReference>
<evidence type="ECO:0000313" key="5">
    <source>
        <dbReference type="Proteomes" id="UP000561271"/>
    </source>
</evidence>
<evidence type="ECO:0000259" key="2">
    <source>
        <dbReference type="SMART" id="SM00331"/>
    </source>
</evidence>
<evidence type="ECO:0000313" key="6">
    <source>
        <dbReference type="Proteomes" id="UP000569018"/>
    </source>
</evidence>
<feature type="domain" description="PPM-type phosphatase" evidence="2">
    <location>
        <begin position="4"/>
        <end position="218"/>
    </location>
</feature>
<dbReference type="Gene3D" id="3.60.40.10">
    <property type="entry name" value="PPM-type phosphatase domain"/>
    <property type="match status" value="1"/>
</dbReference>
<sequence>MRQIVKVAWDSLNKHGEELCGDWVKVTTTPDTLIVVLSDGLGSGVKANILATLTAEIAASMLERGSNVDEVIETLAATLPECQVRHLAYATFAVLQVFDGSEAYLVEYDTPPLILIRDNQVVELPVTERVIAGRTICESRFALKDGDYMVMISDGYIHAGVGGLYRLGWGWKNIALAARRWVATRGDAYQLTRALSKTCLKLYNGSPGDDATVVGMWVRQACAATVLTGPPSDPKLDSLAVSRLISAKGIKVICGGTTAQMAARELGQKLVVKWRAPGQRSGSSSPSKIPPIACLEGVDLVTEGVLSLSSAAERLRTTETIHDLPPAQDAGTRLARILLKADEIHFIVGDAINPQQLADVVRGKPMRQIYLEEIMEQLKRRNKLISVEHL</sequence>
<name>A0A6V8QAP6_9ACTN</name>
<gene>
    <name evidence="3" type="ORF">HKBW3S44_00982</name>
    <name evidence="4" type="ORF">HKBW3S47_00304</name>
</gene>
<dbReference type="Proteomes" id="UP000561271">
    <property type="component" value="Unassembled WGS sequence"/>
</dbReference>
<evidence type="ECO:0000313" key="3">
    <source>
        <dbReference type="EMBL" id="GFP37302.1"/>
    </source>
</evidence>
<dbReference type="EMBL" id="BLSC01000070">
    <property type="protein sequence ID" value="GFP37302.1"/>
    <property type="molecule type" value="Genomic_DNA"/>
</dbReference>
<evidence type="ECO:0000313" key="4">
    <source>
        <dbReference type="EMBL" id="GFP38603.1"/>
    </source>
</evidence>
<dbReference type="Pfam" id="PF07228">
    <property type="entry name" value="SpoIIE"/>
    <property type="match status" value="1"/>
</dbReference>
<reference evidence="5 6" key="1">
    <citation type="journal article" date="2020" name="Front. Microbiol.">
        <title>Single-cell genomics of novel Actinobacteria with the Wood-Ljungdahl pathway discovered in a serpentinizing system.</title>
        <authorList>
            <person name="Merino N."/>
            <person name="Kawai M."/>
            <person name="Boyd E.S."/>
            <person name="Colman D.R."/>
            <person name="McGlynn S.E."/>
            <person name="Nealson K.H."/>
            <person name="Kurokawa K."/>
            <person name="Hongoh Y."/>
        </authorList>
    </citation>
    <scope>NUCLEOTIDE SEQUENCE [LARGE SCALE GENOMIC DNA]</scope>
    <source>
        <strain evidence="3 5">S44</strain>
        <strain evidence="4 6">S47</strain>
    </source>
</reference>
<dbReference type="GO" id="GO:0016791">
    <property type="term" value="F:phosphatase activity"/>
    <property type="evidence" value="ECO:0007669"/>
    <property type="project" value="TreeGrafter"/>
</dbReference>
<dbReference type="SUPFAM" id="SSF81606">
    <property type="entry name" value="PP2C-like"/>
    <property type="match status" value="1"/>
</dbReference>
<dbReference type="SMART" id="SM00331">
    <property type="entry name" value="PP2C_SIG"/>
    <property type="match status" value="1"/>
</dbReference>
<keyword evidence="1" id="KW-0378">Hydrolase</keyword>
<dbReference type="InterPro" id="IPR036457">
    <property type="entry name" value="PPM-type-like_dom_sf"/>
</dbReference>
<accession>A0A6V8QAP6</accession>
<proteinExistence type="predicted"/>
<protein>
    <recommendedName>
        <fullName evidence="2">PPM-type phosphatase domain-containing protein</fullName>
    </recommendedName>
</protein>
<dbReference type="Proteomes" id="UP000569018">
    <property type="component" value="Unassembled WGS sequence"/>
</dbReference>
<dbReference type="PANTHER" id="PTHR43156:SF2">
    <property type="entry name" value="STAGE II SPORULATION PROTEIN E"/>
    <property type="match status" value="1"/>
</dbReference>
<organism evidence="4 6">
    <name type="scientific">Candidatus Hakubella thermalkaliphila</name>
    <dbReference type="NCBI Taxonomy" id="2754717"/>
    <lineage>
        <taxon>Bacteria</taxon>
        <taxon>Bacillati</taxon>
        <taxon>Actinomycetota</taxon>
        <taxon>Actinomycetota incertae sedis</taxon>
        <taxon>Candidatus Hakubellales</taxon>
        <taxon>Candidatus Hakubellaceae</taxon>
        <taxon>Candidatus Hakubella</taxon>
    </lineage>
</organism>
<dbReference type="InterPro" id="IPR001932">
    <property type="entry name" value="PPM-type_phosphatase-like_dom"/>
</dbReference>